<protein>
    <submittedName>
        <fullName evidence="3">Permease</fullName>
    </submittedName>
</protein>
<evidence type="ECO:0000259" key="2">
    <source>
        <dbReference type="Pfam" id="PF00892"/>
    </source>
</evidence>
<feature type="transmembrane region" description="Helical" evidence="1">
    <location>
        <begin position="221"/>
        <end position="242"/>
    </location>
</feature>
<organism evidence="3 4">
    <name type="scientific">Sphingobacterium hungaricum</name>
    <dbReference type="NCBI Taxonomy" id="2082723"/>
    <lineage>
        <taxon>Bacteria</taxon>
        <taxon>Pseudomonadati</taxon>
        <taxon>Bacteroidota</taxon>
        <taxon>Sphingobacteriia</taxon>
        <taxon>Sphingobacteriales</taxon>
        <taxon>Sphingobacteriaceae</taxon>
        <taxon>Sphingobacterium</taxon>
    </lineage>
</organism>
<keyword evidence="1" id="KW-0812">Transmembrane</keyword>
<dbReference type="GO" id="GO:0016020">
    <property type="term" value="C:membrane"/>
    <property type="evidence" value="ECO:0007669"/>
    <property type="project" value="InterPro"/>
</dbReference>
<reference evidence="3" key="1">
    <citation type="submission" date="2018-02" db="EMBL/GenBank/DDBJ databases">
        <authorList>
            <person name="Vasarhelyi B.M."/>
            <person name="Deshmukh S."/>
            <person name="Balint B."/>
            <person name="Kukolya J."/>
        </authorList>
    </citation>
    <scope>NUCLEOTIDE SEQUENCE</scope>
    <source>
        <strain evidence="3">KB22</strain>
    </source>
</reference>
<accession>A0A928UW71</accession>
<dbReference type="PANTHER" id="PTHR22911">
    <property type="entry name" value="ACYL-MALONYL CONDENSING ENZYME-RELATED"/>
    <property type="match status" value="1"/>
</dbReference>
<dbReference type="SUPFAM" id="SSF103481">
    <property type="entry name" value="Multidrug resistance efflux transporter EmrE"/>
    <property type="match status" value="2"/>
</dbReference>
<evidence type="ECO:0000313" key="4">
    <source>
        <dbReference type="Proteomes" id="UP000616201"/>
    </source>
</evidence>
<dbReference type="InterPro" id="IPR000620">
    <property type="entry name" value="EamA_dom"/>
</dbReference>
<dbReference type="InterPro" id="IPR037185">
    <property type="entry name" value="EmrE-like"/>
</dbReference>
<feature type="transmembrane region" description="Helical" evidence="1">
    <location>
        <begin position="44"/>
        <end position="63"/>
    </location>
</feature>
<feature type="domain" description="EamA" evidence="2">
    <location>
        <begin position="164"/>
        <end position="294"/>
    </location>
</feature>
<comment type="caution">
    <text evidence="3">The sequence shown here is derived from an EMBL/GenBank/DDBJ whole genome shotgun (WGS) entry which is preliminary data.</text>
</comment>
<dbReference type="EMBL" id="PRDK01000003">
    <property type="protein sequence ID" value="MBE8713073.1"/>
    <property type="molecule type" value="Genomic_DNA"/>
</dbReference>
<feature type="transmembrane region" description="Helical" evidence="1">
    <location>
        <begin position="141"/>
        <end position="158"/>
    </location>
</feature>
<dbReference type="RefSeq" id="WP_196935662.1">
    <property type="nucleotide sequence ID" value="NZ_MU158698.1"/>
</dbReference>
<feature type="transmembrane region" description="Helical" evidence="1">
    <location>
        <begin position="254"/>
        <end position="271"/>
    </location>
</feature>
<keyword evidence="4" id="KW-1185">Reference proteome</keyword>
<feature type="transmembrane region" description="Helical" evidence="1">
    <location>
        <begin position="12"/>
        <end position="32"/>
    </location>
</feature>
<sequence>MEKDIQHTKSRRNYFLAAFLAPFIWGFMSIPVRILNGYPAEDILYYRILSAVVLLWLFILIFRKKKLIADYHHFNELTKSEKKKISWLTLLASILIFANWYTFIYSINNVSIQSAALAYMICPLITTFAAYFILKEGLSPLKKFALFLAFFSCCLLATGSFLDIAWAITIASSYAFYLIIQRVLQGFDKLTILAVQLLICSAFVVPLLLISNHSLPTDPVFWETVVIIAVFFTIIPLYFSMYALIKISSSTTGVLLYINPILAFLLAIFYFKESIEPYKYIAYGILLIAIMLFNWKILKNVVFGKK</sequence>
<feature type="domain" description="EamA" evidence="2">
    <location>
        <begin position="16"/>
        <end position="157"/>
    </location>
</feature>
<feature type="transmembrane region" description="Helical" evidence="1">
    <location>
        <begin position="192"/>
        <end position="209"/>
    </location>
</feature>
<evidence type="ECO:0000313" key="3">
    <source>
        <dbReference type="EMBL" id="MBE8713073.1"/>
    </source>
</evidence>
<name>A0A928UW71_9SPHI</name>
<feature type="transmembrane region" description="Helical" evidence="1">
    <location>
        <begin position="116"/>
        <end position="134"/>
    </location>
</feature>
<keyword evidence="1" id="KW-0472">Membrane</keyword>
<feature type="transmembrane region" description="Helical" evidence="1">
    <location>
        <begin position="277"/>
        <end position="298"/>
    </location>
</feature>
<gene>
    <name evidence="3" type="ORF">C4F49_05220</name>
</gene>
<dbReference type="Pfam" id="PF00892">
    <property type="entry name" value="EamA"/>
    <property type="match status" value="2"/>
</dbReference>
<keyword evidence="1" id="KW-1133">Transmembrane helix</keyword>
<feature type="transmembrane region" description="Helical" evidence="1">
    <location>
        <begin position="164"/>
        <end position="180"/>
    </location>
</feature>
<proteinExistence type="predicted"/>
<dbReference type="Proteomes" id="UP000616201">
    <property type="component" value="Unassembled WGS sequence"/>
</dbReference>
<evidence type="ECO:0000256" key="1">
    <source>
        <dbReference type="SAM" id="Phobius"/>
    </source>
</evidence>
<feature type="transmembrane region" description="Helical" evidence="1">
    <location>
        <begin position="84"/>
        <end position="104"/>
    </location>
</feature>
<dbReference type="AlphaFoldDB" id="A0A928UW71"/>